<name>A0A7W7CY23_9ACTN</name>
<keyword evidence="1" id="KW-0812">Transmembrane</keyword>
<keyword evidence="1" id="KW-0472">Membrane</keyword>
<organism evidence="2 3">
    <name type="scientific">Paractinoplanes abujensis</name>
    <dbReference type="NCBI Taxonomy" id="882441"/>
    <lineage>
        <taxon>Bacteria</taxon>
        <taxon>Bacillati</taxon>
        <taxon>Actinomycetota</taxon>
        <taxon>Actinomycetes</taxon>
        <taxon>Micromonosporales</taxon>
        <taxon>Micromonosporaceae</taxon>
        <taxon>Paractinoplanes</taxon>
    </lineage>
</organism>
<proteinExistence type="predicted"/>
<evidence type="ECO:0000313" key="3">
    <source>
        <dbReference type="Proteomes" id="UP000542742"/>
    </source>
</evidence>
<sequence length="53" mass="5791">MRFWYLLAIPAVLFAVDAITDPGAGWWLSAAASVGFTVSTVLAARTARKEHQR</sequence>
<gene>
    <name evidence="2" type="ORF">BKA14_005551</name>
</gene>
<dbReference type="RefSeq" id="WP_184953753.1">
    <property type="nucleotide sequence ID" value="NZ_BOMC01000092.1"/>
</dbReference>
<reference evidence="2 3" key="1">
    <citation type="submission" date="2020-08" db="EMBL/GenBank/DDBJ databases">
        <title>Sequencing the genomes of 1000 actinobacteria strains.</title>
        <authorList>
            <person name="Klenk H.-P."/>
        </authorList>
    </citation>
    <scope>NUCLEOTIDE SEQUENCE [LARGE SCALE GENOMIC DNA]</scope>
    <source>
        <strain evidence="2 3">DSM 45518</strain>
    </source>
</reference>
<dbReference type="EMBL" id="JACHMF010000001">
    <property type="protein sequence ID" value="MBB4695403.1"/>
    <property type="molecule type" value="Genomic_DNA"/>
</dbReference>
<comment type="caution">
    <text evidence="2">The sequence shown here is derived from an EMBL/GenBank/DDBJ whole genome shotgun (WGS) entry which is preliminary data.</text>
</comment>
<evidence type="ECO:0000313" key="2">
    <source>
        <dbReference type="EMBL" id="MBB4695403.1"/>
    </source>
</evidence>
<protein>
    <submittedName>
        <fullName evidence="2">Uncharacterized protein</fullName>
    </submittedName>
</protein>
<dbReference type="AlphaFoldDB" id="A0A7W7CY23"/>
<evidence type="ECO:0000256" key="1">
    <source>
        <dbReference type="SAM" id="Phobius"/>
    </source>
</evidence>
<feature type="transmembrane region" description="Helical" evidence="1">
    <location>
        <begin position="28"/>
        <end position="47"/>
    </location>
</feature>
<keyword evidence="1" id="KW-1133">Transmembrane helix</keyword>
<keyword evidence="3" id="KW-1185">Reference proteome</keyword>
<dbReference type="Proteomes" id="UP000542742">
    <property type="component" value="Unassembled WGS sequence"/>
</dbReference>
<accession>A0A7W7CY23</accession>